<dbReference type="CDD" id="cd04301">
    <property type="entry name" value="NAT_SF"/>
    <property type="match status" value="1"/>
</dbReference>
<dbReference type="GO" id="GO:0016747">
    <property type="term" value="F:acyltransferase activity, transferring groups other than amino-acyl groups"/>
    <property type="evidence" value="ECO:0007669"/>
    <property type="project" value="InterPro"/>
</dbReference>
<evidence type="ECO:0000313" key="2">
    <source>
        <dbReference type="EMBL" id="ASM55764.1"/>
    </source>
</evidence>
<dbReference type="EMBL" id="CP011037">
    <property type="protein sequence ID" value="ASM55764.1"/>
    <property type="molecule type" value="Genomic_DNA"/>
</dbReference>
<accession>A0AAC9UMG1</accession>
<evidence type="ECO:0000259" key="1">
    <source>
        <dbReference type="PROSITE" id="PS51186"/>
    </source>
</evidence>
<dbReference type="SUPFAM" id="SSF55729">
    <property type="entry name" value="Acyl-CoA N-acyltransferases (Nat)"/>
    <property type="match status" value="1"/>
</dbReference>
<evidence type="ECO:0000313" key="3">
    <source>
        <dbReference type="Proteomes" id="UP000198329"/>
    </source>
</evidence>
<dbReference type="InterPro" id="IPR000182">
    <property type="entry name" value="GNAT_dom"/>
</dbReference>
<dbReference type="GeneID" id="300943381"/>
<organism evidence="2 3">
    <name type="scientific">Pseudoalteromonas nigrifaciens</name>
    <dbReference type="NCBI Taxonomy" id="28109"/>
    <lineage>
        <taxon>Bacteria</taxon>
        <taxon>Pseudomonadati</taxon>
        <taxon>Pseudomonadota</taxon>
        <taxon>Gammaproteobacteria</taxon>
        <taxon>Alteromonadales</taxon>
        <taxon>Pseudoalteromonadaceae</taxon>
        <taxon>Pseudoalteromonas</taxon>
    </lineage>
</organism>
<reference evidence="2 3" key="1">
    <citation type="submission" date="2015-03" db="EMBL/GenBank/DDBJ databases">
        <authorList>
            <person name="Xie B.-B."/>
            <person name="Rong J.-C."/>
            <person name="Qin Q.-L."/>
            <person name="Zhang Y.-Z."/>
        </authorList>
    </citation>
    <scope>NUCLEOTIDE SEQUENCE [LARGE SCALE GENOMIC DNA]</scope>
    <source>
        <strain evidence="2 3">KMM 661</strain>
    </source>
</reference>
<dbReference type="InterPro" id="IPR016181">
    <property type="entry name" value="Acyl_CoA_acyltransferase"/>
</dbReference>
<sequence length="167" mass="19151">MLNTKLLKKDIFCVESNIEKSYLDKDEAESLDFLSCLSGGYPGIDGWFINKVVPGLSNGTRKLFIYRRDEKVVALCIAKKSETELKVCTVRVIPEYAGKGLGIKLFKDAMNWLETDKPHLTVSEERLSDFTRIFEYFGYKLTSTHNGLYLPGKVEYFYNEPLSLKVR</sequence>
<dbReference type="RefSeq" id="WP_089369048.1">
    <property type="nucleotide sequence ID" value="NZ_BJXZ01000022.1"/>
</dbReference>
<dbReference type="Proteomes" id="UP000198329">
    <property type="component" value="Chromosome II"/>
</dbReference>
<protein>
    <recommendedName>
        <fullName evidence="1">N-acetyltransferase domain-containing protein</fullName>
    </recommendedName>
</protein>
<keyword evidence="3" id="KW-1185">Reference proteome</keyword>
<feature type="domain" description="N-acetyltransferase" evidence="1">
    <location>
        <begin position="2"/>
        <end position="163"/>
    </location>
</feature>
<dbReference type="KEGG" id="png:PNIG_b0116"/>
<dbReference type="PROSITE" id="PS51186">
    <property type="entry name" value="GNAT"/>
    <property type="match status" value="1"/>
</dbReference>
<dbReference type="Pfam" id="PF13673">
    <property type="entry name" value="Acetyltransf_10"/>
    <property type="match status" value="1"/>
</dbReference>
<dbReference type="Gene3D" id="3.40.630.30">
    <property type="match status" value="1"/>
</dbReference>
<dbReference type="AlphaFoldDB" id="A0AAC9UMG1"/>
<gene>
    <name evidence="2" type="ORF">PNIG_b0116</name>
</gene>
<name>A0AAC9UMG1_9GAMM</name>
<proteinExistence type="predicted"/>